<organism evidence="3 4">
    <name type="scientific">Mycobacteroides chelonae</name>
    <name type="common">Mycobacterium chelonae</name>
    <dbReference type="NCBI Taxonomy" id="1774"/>
    <lineage>
        <taxon>Bacteria</taxon>
        <taxon>Bacillati</taxon>
        <taxon>Actinomycetota</taxon>
        <taxon>Actinomycetes</taxon>
        <taxon>Mycobacteriales</taxon>
        <taxon>Mycobacteriaceae</taxon>
        <taxon>Mycobacteroides</taxon>
    </lineage>
</organism>
<evidence type="ECO:0000313" key="3">
    <source>
        <dbReference type="EMBL" id="OHU54130.1"/>
    </source>
</evidence>
<feature type="transmembrane region" description="Helical" evidence="1">
    <location>
        <begin position="24"/>
        <end position="42"/>
    </location>
</feature>
<keyword evidence="1" id="KW-0472">Membrane</keyword>
<dbReference type="RefSeq" id="WP_070947566.1">
    <property type="nucleotide sequence ID" value="NZ_MLIQ01000017.1"/>
</dbReference>
<dbReference type="Pfam" id="PF14258">
    <property type="entry name" value="DUF4350"/>
    <property type="match status" value="1"/>
</dbReference>
<proteinExistence type="predicted"/>
<evidence type="ECO:0000259" key="2">
    <source>
        <dbReference type="Pfam" id="PF14258"/>
    </source>
</evidence>
<dbReference type="AlphaFoldDB" id="A0A1S1LHE7"/>
<keyword evidence="1" id="KW-0812">Transmembrane</keyword>
<accession>A0A1S1LHE7</accession>
<gene>
    <name evidence="3" type="ORF">BKG82_17770</name>
</gene>
<protein>
    <recommendedName>
        <fullName evidence="2">DUF4350 domain-containing protein</fullName>
    </recommendedName>
</protein>
<dbReference type="Proteomes" id="UP000180043">
    <property type="component" value="Unassembled WGS sequence"/>
</dbReference>
<dbReference type="EMBL" id="MLIQ01000017">
    <property type="protein sequence ID" value="OHU54130.1"/>
    <property type="molecule type" value="Genomic_DNA"/>
</dbReference>
<name>A0A1S1LHE7_MYCCH</name>
<evidence type="ECO:0000256" key="1">
    <source>
        <dbReference type="SAM" id="Phobius"/>
    </source>
</evidence>
<dbReference type="InterPro" id="IPR025646">
    <property type="entry name" value="DUF4350"/>
</dbReference>
<evidence type="ECO:0000313" key="4">
    <source>
        <dbReference type="Proteomes" id="UP000180043"/>
    </source>
</evidence>
<reference evidence="3 4" key="1">
    <citation type="submission" date="2016-10" db="EMBL/GenBank/DDBJ databases">
        <title>Evaluation of Human, Veterinary and Environmental Mycobacterium chelonae Isolates by Core Genome Phylogenomic Analysis, Targeted Gene Comparison, and Anti-microbial Susceptibility Patterns: A Tale of Mistaken Identities.</title>
        <authorList>
            <person name="Fogelson S.B."/>
            <person name="Camus A.C."/>
            <person name="Lorenz W."/>
            <person name="Vasireddy R."/>
            <person name="Vasireddy S."/>
            <person name="Smith T."/>
            <person name="Brown-Elliott B.A."/>
            <person name="Wallace R.J.Jr."/>
            <person name="Hasan N.A."/>
            <person name="Reischl U."/>
            <person name="Sanchez S."/>
        </authorList>
    </citation>
    <scope>NUCLEOTIDE SEQUENCE [LARGE SCALE GENOMIC DNA]</scope>
    <source>
        <strain evidence="3 4">15515</strain>
    </source>
</reference>
<keyword evidence="1" id="KW-1133">Transmembrane helix</keyword>
<feature type="domain" description="DUF4350" evidence="2">
    <location>
        <begin position="59"/>
        <end position="222"/>
    </location>
</feature>
<comment type="caution">
    <text evidence="3">The sequence shown here is derived from an EMBL/GenBank/DDBJ whole genome shotgun (WGS) entry which is preliminary data.</text>
</comment>
<sequence length="386" mass="42327">MGGGAVTTSTSTATSPRLRDRWRTWAWILTALIAIVVTGLLVTKSPRPEGYLDPEAVTQRGGHALAQLLRDRGVTVTRATTIAEVRAAMRPDSQLMVLDNGNLTDEILDSLVEIPGDRLLLAPYSATRERLASQARITSYQSDEIVEPDCDLREAQRAGTIQTYIGPTYTFTNPGPGQISCYGGTLLRYPEGARTITVLGDDTLLSNLQLAKQGNAALAMNLAGRSSHLVWYVPERPKVGTSAQPKSMGDLIPDQVSMAIWQLCIVVLLLALWRGRRLGPVVAEKLPVIVRASETTEGRGRLYRSRRARDLAAASLREAATYRIVRRLGLPVDETPQVVTTTVASRIGRNPIEIHHVLFGPVPSDDQQLTNLTRQLDLLERQVRES</sequence>